<name>A0A5C3L9F6_COPMA</name>
<keyword evidence="3" id="KW-0804">Transcription</keyword>
<feature type="region of interest" description="Disordered" evidence="5">
    <location>
        <begin position="268"/>
        <end position="307"/>
    </location>
</feature>
<dbReference type="PROSITE" id="PS51821">
    <property type="entry name" value="VELVET"/>
    <property type="match status" value="1"/>
</dbReference>
<reference evidence="7 8" key="1">
    <citation type="journal article" date="2019" name="Nat. Ecol. Evol.">
        <title>Megaphylogeny resolves global patterns of mushroom evolution.</title>
        <authorList>
            <person name="Varga T."/>
            <person name="Krizsan K."/>
            <person name="Foldi C."/>
            <person name="Dima B."/>
            <person name="Sanchez-Garcia M."/>
            <person name="Sanchez-Ramirez S."/>
            <person name="Szollosi G.J."/>
            <person name="Szarkandi J.G."/>
            <person name="Papp V."/>
            <person name="Albert L."/>
            <person name="Andreopoulos W."/>
            <person name="Angelini C."/>
            <person name="Antonin V."/>
            <person name="Barry K.W."/>
            <person name="Bougher N.L."/>
            <person name="Buchanan P."/>
            <person name="Buyck B."/>
            <person name="Bense V."/>
            <person name="Catcheside P."/>
            <person name="Chovatia M."/>
            <person name="Cooper J."/>
            <person name="Damon W."/>
            <person name="Desjardin D."/>
            <person name="Finy P."/>
            <person name="Geml J."/>
            <person name="Haridas S."/>
            <person name="Hughes K."/>
            <person name="Justo A."/>
            <person name="Karasinski D."/>
            <person name="Kautmanova I."/>
            <person name="Kiss B."/>
            <person name="Kocsube S."/>
            <person name="Kotiranta H."/>
            <person name="LaButti K.M."/>
            <person name="Lechner B.E."/>
            <person name="Liimatainen K."/>
            <person name="Lipzen A."/>
            <person name="Lukacs Z."/>
            <person name="Mihaltcheva S."/>
            <person name="Morgado L.N."/>
            <person name="Niskanen T."/>
            <person name="Noordeloos M.E."/>
            <person name="Ohm R.A."/>
            <person name="Ortiz-Santana B."/>
            <person name="Ovrebo C."/>
            <person name="Racz N."/>
            <person name="Riley R."/>
            <person name="Savchenko A."/>
            <person name="Shiryaev A."/>
            <person name="Soop K."/>
            <person name="Spirin V."/>
            <person name="Szebenyi C."/>
            <person name="Tomsovsky M."/>
            <person name="Tulloss R.E."/>
            <person name="Uehling J."/>
            <person name="Grigoriev I.V."/>
            <person name="Vagvolgyi C."/>
            <person name="Papp T."/>
            <person name="Martin F.M."/>
            <person name="Miettinen O."/>
            <person name="Hibbett D.S."/>
            <person name="Nagy L.G."/>
        </authorList>
    </citation>
    <scope>NUCLEOTIDE SEQUENCE [LARGE SCALE GENOMIC DNA]</scope>
    <source>
        <strain evidence="7 8">CBS 121175</strain>
    </source>
</reference>
<evidence type="ECO:0000313" key="7">
    <source>
        <dbReference type="EMBL" id="TFK29457.1"/>
    </source>
</evidence>
<evidence type="ECO:0000256" key="1">
    <source>
        <dbReference type="ARBA" id="ARBA00004123"/>
    </source>
</evidence>
<evidence type="ECO:0000259" key="6">
    <source>
        <dbReference type="PROSITE" id="PS51821"/>
    </source>
</evidence>
<comment type="subcellular location">
    <subcellularLocation>
        <location evidence="1">Nucleus</location>
    </subcellularLocation>
</comment>
<dbReference type="Gene3D" id="2.60.40.3960">
    <property type="entry name" value="Velvet domain"/>
    <property type="match status" value="1"/>
</dbReference>
<dbReference type="Pfam" id="PF11754">
    <property type="entry name" value="Velvet"/>
    <property type="match status" value="1"/>
</dbReference>
<dbReference type="Proteomes" id="UP000307440">
    <property type="component" value="Unassembled WGS sequence"/>
</dbReference>
<dbReference type="InterPro" id="IPR021740">
    <property type="entry name" value="Velvet"/>
</dbReference>
<dbReference type="EMBL" id="ML210149">
    <property type="protein sequence ID" value="TFK29457.1"/>
    <property type="molecule type" value="Genomic_DNA"/>
</dbReference>
<evidence type="ECO:0000313" key="8">
    <source>
        <dbReference type="Proteomes" id="UP000307440"/>
    </source>
</evidence>
<accession>A0A5C3L9F6</accession>
<dbReference type="PANTHER" id="PTHR33572">
    <property type="entry name" value="SPORE DEVELOPMENT REGULATOR VOSA"/>
    <property type="match status" value="1"/>
</dbReference>
<evidence type="ECO:0000256" key="4">
    <source>
        <dbReference type="ARBA" id="ARBA00023242"/>
    </source>
</evidence>
<dbReference type="InterPro" id="IPR038491">
    <property type="entry name" value="Velvet_dom_sf"/>
</dbReference>
<evidence type="ECO:0000256" key="3">
    <source>
        <dbReference type="ARBA" id="ARBA00023163"/>
    </source>
</evidence>
<evidence type="ECO:0000256" key="2">
    <source>
        <dbReference type="ARBA" id="ARBA00023015"/>
    </source>
</evidence>
<feature type="compositionally biased region" description="Acidic residues" evidence="5">
    <location>
        <begin position="296"/>
        <end position="307"/>
    </location>
</feature>
<feature type="region of interest" description="Disordered" evidence="5">
    <location>
        <begin position="77"/>
        <end position="143"/>
    </location>
</feature>
<feature type="compositionally biased region" description="Low complexity" evidence="5">
    <location>
        <begin position="85"/>
        <end position="100"/>
    </location>
</feature>
<feature type="domain" description="Velvet" evidence="6">
    <location>
        <begin position="1"/>
        <end position="264"/>
    </location>
</feature>
<dbReference type="PANTHER" id="PTHR33572:SF3">
    <property type="entry name" value="VELVET COMPLEX SUBUNIT B"/>
    <property type="match status" value="1"/>
</dbReference>
<organism evidence="7 8">
    <name type="scientific">Coprinopsis marcescibilis</name>
    <name type="common">Agaric fungus</name>
    <name type="synonym">Psathyrella marcescibilis</name>
    <dbReference type="NCBI Taxonomy" id="230819"/>
    <lineage>
        <taxon>Eukaryota</taxon>
        <taxon>Fungi</taxon>
        <taxon>Dikarya</taxon>
        <taxon>Basidiomycota</taxon>
        <taxon>Agaricomycotina</taxon>
        <taxon>Agaricomycetes</taxon>
        <taxon>Agaricomycetidae</taxon>
        <taxon>Agaricales</taxon>
        <taxon>Agaricineae</taxon>
        <taxon>Psathyrellaceae</taxon>
        <taxon>Coprinopsis</taxon>
    </lineage>
</organism>
<dbReference type="GO" id="GO:0005634">
    <property type="term" value="C:nucleus"/>
    <property type="evidence" value="ECO:0007669"/>
    <property type="project" value="UniProtKB-SubCell"/>
</dbReference>
<keyword evidence="4" id="KW-0539">Nucleus</keyword>
<gene>
    <name evidence="7" type="ORF">FA15DRAFT_663989</name>
</gene>
<feature type="compositionally biased region" description="Low complexity" evidence="5">
    <location>
        <begin position="115"/>
        <end position="136"/>
    </location>
</feature>
<evidence type="ECO:0000256" key="5">
    <source>
        <dbReference type="SAM" id="MobiDB-lite"/>
    </source>
</evidence>
<protein>
    <recommendedName>
        <fullName evidence="6">Velvet domain-containing protein</fullName>
    </recommendedName>
</protein>
<dbReference type="AlphaFoldDB" id="A0A5C3L9F6"/>
<proteinExistence type="predicted"/>
<keyword evidence="8" id="KW-1185">Reference proteome</keyword>
<dbReference type="InterPro" id="IPR037525">
    <property type="entry name" value="Velvet_dom"/>
</dbReference>
<keyword evidence="2" id="KW-0805">Transcription regulation</keyword>
<sequence>MRAELVEIQKADLGRKYARVDRRPLDPPPVVLFRLYQVLDPGTAQEIEREIQAYDEVEMLGLVCTVDLFPVPGAEEVNAGGSVGSGRSSPSPRPGPSGTSSRRDSVGGGGSPTASSSYRYNSNSSSTSPSLPPSSYHVPSPTASPNDVVHYVNNFPVTEGSKVTNSLVGATFIQPNLVEYQGKKVLVFVFADLAVKNEGNFLLRYRAFDIYSRSQSLADDKVIMQAECYGGPFRVFSTKEFPGLQASTDLTKHLARWGVRLNIRETERRRRKKGDTRDSPPYTTSVLKRKRKEGRVEDDEDFVSEEE</sequence>
<dbReference type="OrthoDB" id="5599552at2759"/>